<proteinExistence type="predicted"/>
<evidence type="ECO:0000313" key="3">
    <source>
        <dbReference type="Proteomes" id="UP000011728"/>
    </source>
</evidence>
<evidence type="ECO:0000256" key="1">
    <source>
        <dbReference type="SAM" id="Phobius"/>
    </source>
</evidence>
<dbReference type="KEGG" id="csr:Cspa_c16820"/>
<dbReference type="AlphaFoldDB" id="M1MVB1"/>
<keyword evidence="1" id="KW-0812">Transmembrane</keyword>
<feature type="transmembrane region" description="Helical" evidence="1">
    <location>
        <begin position="39"/>
        <end position="55"/>
    </location>
</feature>
<accession>M1MVB1</accession>
<dbReference type="RefSeq" id="WP_015391773.1">
    <property type="nucleotide sequence ID" value="NC_020291.1"/>
</dbReference>
<sequence>MKKVGGKFTTLLELIRGINILNLTLILSMILSIMKINKYIVFVVVMLISTSLMKLTQKIIDKQLNGDKSIFQSKFFVFVSFIFNISFLVYFIYIKEYIMITLFSVLFIGSFILKKLPDIRNRFNYGE</sequence>
<keyword evidence="1" id="KW-1133">Transmembrane helix</keyword>
<dbReference type="HOGENOM" id="CLU_1966758_0_0_9"/>
<feature type="transmembrane region" description="Helical" evidence="1">
    <location>
        <begin position="12"/>
        <end position="33"/>
    </location>
</feature>
<gene>
    <name evidence="2" type="ORF">Cspa_c16820</name>
</gene>
<keyword evidence="1" id="KW-0472">Membrane</keyword>
<protein>
    <submittedName>
        <fullName evidence="2">Uncharacterized protein</fullName>
    </submittedName>
</protein>
<reference evidence="2 3" key="1">
    <citation type="submission" date="2013-02" db="EMBL/GenBank/DDBJ databases">
        <title>Genome sequence of Clostridium saccharoperbutylacetonicum N1-4(HMT).</title>
        <authorList>
            <person name="Poehlein A."/>
            <person name="Daniel R."/>
        </authorList>
    </citation>
    <scope>NUCLEOTIDE SEQUENCE [LARGE SCALE GENOMIC DNA]</scope>
    <source>
        <strain evidence="3">N1-4(HMT)</strain>
    </source>
</reference>
<feature type="transmembrane region" description="Helical" evidence="1">
    <location>
        <begin position="75"/>
        <end position="91"/>
    </location>
</feature>
<evidence type="ECO:0000313" key="2">
    <source>
        <dbReference type="EMBL" id="AGF55452.1"/>
    </source>
</evidence>
<dbReference type="PATRIC" id="fig|931276.5.peg.1653"/>
<organism evidence="2 3">
    <name type="scientific">Clostridium saccharoperbutylacetonicum N1-4(HMT)</name>
    <dbReference type="NCBI Taxonomy" id="931276"/>
    <lineage>
        <taxon>Bacteria</taxon>
        <taxon>Bacillati</taxon>
        <taxon>Bacillota</taxon>
        <taxon>Clostridia</taxon>
        <taxon>Eubacteriales</taxon>
        <taxon>Clostridiaceae</taxon>
        <taxon>Clostridium</taxon>
    </lineage>
</organism>
<keyword evidence="3" id="KW-1185">Reference proteome</keyword>
<feature type="transmembrane region" description="Helical" evidence="1">
    <location>
        <begin position="97"/>
        <end position="113"/>
    </location>
</feature>
<name>M1MVB1_9CLOT</name>
<dbReference type="Proteomes" id="UP000011728">
    <property type="component" value="Chromosome"/>
</dbReference>
<dbReference type="EMBL" id="CP004121">
    <property type="protein sequence ID" value="AGF55452.1"/>
    <property type="molecule type" value="Genomic_DNA"/>
</dbReference>